<feature type="transmembrane region" description="Helical" evidence="5">
    <location>
        <begin position="226"/>
        <end position="248"/>
    </location>
</feature>
<dbReference type="RefSeq" id="WP_169402065.1">
    <property type="nucleotide sequence ID" value="NZ_JAADJU010000002.1"/>
</dbReference>
<keyword evidence="4 5" id="KW-0472">Membrane</keyword>
<dbReference type="SUPFAM" id="SSF90123">
    <property type="entry name" value="ABC transporter transmembrane region"/>
    <property type="match status" value="1"/>
</dbReference>
<comment type="subcellular location">
    <subcellularLocation>
        <location evidence="1">Cell membrane</location>
        <topology evidence="1">Multi-pass membrane protein</topology>
    </subcellularLocation>
</comment>
<dbReference type="InterPro" id="IPR036640">
    <property type="entry name" value="ABC1_TM_sf"/>
</dbReference>
<reference evidence="6 7" key="1">
    <citation type="submission" date="2020-01" db="EMBL/GenBank/DDBJ databases">
        <authorList>
            <person name="Lee S.D."/>
        </authorList>
    </citation>
    <scope>NUCLEOTIDE SEQUENCE [LARGE SCALE GENOMIC DNA]</scope>
    <source>
        <strain evidence="6 7">SAP-1</strain>
    </source>
</reference>
<gene>
    <name evidence="6" type="ORF">GW590_05845</name>
</gene>
<dbReference type="Proteomes" id="UP000585363">
    <property type="component" value="Unassembled WGS sequence"/>
</dbReference>
<evidence type="ECO:0000256" key="5">
    <source>
        <dbReference type="SAM" id="Phobius"/>
    </source>
</evidence>
<dbReference type="Gene3D" id="3.40.50.300">
    <property type="entry name" value="P-loop containing nucleotide triphosphate hydrolases"/>
    <property type="match status" value="1"/>
</dbReference>
<feature type="transmembrane region" description="Helical" evidence="5">
    <location>
        <begin position="148"/>
        <end position="165"/>
    </location>
</feature>
<feature type="transmembrane region" description="Helical" evidence="5">
    <location>
        <begin position="46"/>
        <end position="69"/>
    </location>
</feature>
<sequence>MNKVITNKFFLLAVGLIFVQQILIGASTYIIGQAGANIANRPMTAFHYVVIFFVLIFLAYLLGAVSLFFRVKLSNDLWQKYYQHTLGHIAARHYLSTEENKTKTNLWLSGEAISTLDEAGFASVEIIAVYFNVLFTVVALFFVLGAELAGVIFICMLLSVALLLLSKNKIHLLANSIQYKKLSALNAVSNIWDNVFFGDSAAAKSAFAASQHKVGKYFQRMEAYKILEQVISCLPILISIPILVFFSYQQVINDVAAIGSLVAVLPRTLQLFQNIHAASMSSGQVILLKNKIKNLAAFVDNLQGYDYEKNIDEQQISIIDLSSGETIPAAVFKQWDFAATGMAGRFLITGSNGAGKSTLLKYMKSRYKEALYLGPNIEIGKRGIADSTGKKKLSQLAQLYGMSGKVIFLDEWDANLDVDNANQVDAALTQLAQHNVVIEVRHLHPI</sequence>
<evidence type="ECO:0000313" key="6">
    <source>
        <dbReference type="EMBL" id="NMP26387.1"/>
    </source>
</evidence>
<keyword evidence="3 5" id="KW-1133">Transmembrane helix</keyword>
<keyword evidence="7" id="KW-1185">Reference proteome</keyword>
<dbReference type="Gene3D" id="1.20.1560.10">
    <property type="entry name" value="ABC transporter type 1, transmembrane domain"/>
    <property type="match status" value="1"/>
</dbReference>
<keyword evidence="2 5" id="KW-0812">Transmembrane</keyword>
<proteinExistence type="predicted"/>
<dbReference type="CDD" id="cd00267">
    <property type="entry name" value="ABC_ATPase"/>
    <property type="match status" value="1"/>
</dbReference>
<comment type="caution">
    <text evidence="6">The sequence shown here is derived from an EMBL/GenBank/DDBJ whole genome shotgun (WGS) entry which is preliminary data.</text>
</comment>
<feature type="transmembrane region" description="Helical" evidence="5">
    <location>
        <begin position="9"/>
        <end position="31"/>
    </location>
</feature>
<organism evidence="6 7">
    <name type="scientific">Rouxiella aceris</name>
    <dbReference type="NCBI Taxonomy" id="2703884"/>
    <lineage>
        <taxon>Bacteria</taxon>
        <taxon>Pseudomonadati</taxon>
        <taxon>Pseudomonadota</taxon>
        <taxon>Gammaproteobacteria</taxon>
        <taxon>Enterobacterales</taxon>
        <taxon>Yersiniaceae</taxon>
        <taxon>Rouxiella</taxon>
    </lineage>
</organism>
<dbReference type="SUPFAM" id="SSF52540">
    <property type="entry name" value="P-loop containing nucleoside triphosphate hydrolases"/>
    <property type="match status" value="1"/>
</dbReference>
<dbReference type="GO" id="GO:0005524">
    <property type="term" value="F:ATP binding"/>
    <property type="evidence" value="ECO:0007669"/>
    <property type="project" value="InterPro"/>
</dbReference>
<name>A0A848ME32_9GAMM</name>
<dbReference type="GO" id="GO:0005886">
    <property type="term" value="C:plasma membrane"/>
    <property type="evidence" value="ECO:0007669"/>
    <property type="project" value="UniProtKB-SubCell"/>
</dbReference>
<accession>A0A848ME32</accession>
<feature type="transmembrane region" description="Helical" evidence="5">
    <location>
        <begin position="119"/>
        <end position="142"/>
    </location>
</feature>
<evidence type="ECO:0000256" key="2">
    <source>
        <dbReference type="ARBA" id="ARBA00022692"/>
    </source>
</evidence>
<dbReference type="EMBL" id="JAADJU010000002">
    <property type="protein sequence ID" value="NMP26387.1"/>
    <property type="molecule type" value="Genomic_DNA"/>
</dbReference>
<dbReference type="AlphaFoldDB" id="A0A848ME32"/>
<evidence type="ECO:0000256" key="4">
    <source>
        <dbReference type="ARBA" id="ARBA00023136"/>
    </source>
</evidence>
<protein>
    <submittedName>
        <fullName evidence="6">Uncharacterized protein</fullName>
    </submittedName>
</protein>
<evidence type="ECO:0000256" key="3">
    <source>
        <dbReference type="ARBA" id="ARBA00022989"/>
    </source>
</evidence>
<evidence type="ECO:0000256" key="1">
    <source>
        <dbReference type="ARBA" id="ARBA00004651"/>
    </source>
</evidence>
<evidence type="ECO:0000313" key="7">
    <source>
        <dbReference type="Proteomes" id="UP000585363"/>
    </source>
</evidence>
<reference evidence="6 7" key="2">
    <citation type="submission" date="2020-06" db="EMBL/GenBank/DDBJ databases">
        <title>Polyphasic characterization of a Rahnella strain isolated from tree sap.</title>
        <authorList>
            <person name="Kim I.S."/>
        </authorList>
    </citation>
    <scope>NUCLEOTIDE SEQUENCE [LARGE SCALE GENOMIC DNA]</scope>
    <source>
        <strain evidence="6 7">SAP-1</strain>
    </source>
</reference>
<dbReference type="InterPro" id="IPR027417">
    <property type="entry name" value="P-loop_NTPase"/>
</dbReference>